<comment type="function">
    <text evidence="5">S-adenosyl-L-methionine-dependent protein-lysine N-methyltransferase that mono- and dimethylates elongation factor 1-alpha at 'Lys-316'. May play a role in intracellular transport.</text>
</comment>
<protein>
    <recommendedName>
        <fullName evidence="5">Protein-lysine N-methyltransferase EFM4</fullName>
        <ecNumber evidence="5">2.1.1.-</ecNumber>
    </recommendedName>
    <alternativeName>
        <fullName evidence="5">Elongation factor methyltransferase 4</fullName>
    </alternativeName>
</protein>
<dbReference type="AlphaFoldDB" id="A0A0C3B977"/>
<keyword evidence="8" id="KW-1185">Reference proteome</keyword>
<dbReference type="InterPro" id="IPR029063">
    <property type="entry name" value="SAM-dependent_MTases_sf"/>
</dbReference>
<dbReference type="OrthoDB" id="10069295at2759"/>
<dbReference type="GO" id="GO:0016192">
    <property type="term" value="P:vesicle-mediated transport"/>
    <property type="evidence" value="ECO:0007669"/>
    <property type="project" value="UniProtKB-UniRule"/>
</dbReference>
<reference evidence="7 8" key="1">
    <citation type="submission" date="2014-04" db="EMBL/GenBank/DDBJ databases">
        <authorList>
            <consortium name="DOE Joint Genome Institute"/>
            <person name="Kuo A."/>
            <person name="Zuccaro A."/>
            <person name="Kohler A."/>
            <person name="Nagy L.G."/>
            <person name="Floudas D."/>
            <person name="Copeland A."/>
            <person name="Barry K.W."/>
            <person name="Cichocki N."/>
            <person name="Veneault-Fourrey C."/>
            <person name="LaButti K."/>
            <person name="Lindquist E.A."/>
            <person name="Lipzen A."/>
            <person name="Lundell T."/>
            <person name="Morin E."/>
            <person name="Murat C."/>
            <person name="Sun H."/>
            <person name="Tunlid A."/>
            <person name="Henrissat B."/>
            <person name="Grigoriev I.V."/>
            <person name="Hibbett D.S."/>
            <person name="Martin F."/>
            <person name="Nordberg H.P."/>
            <person name="Cantor M.N."/>
            <person name="Hua S.X."/>
        </authorList>
    </citation>
    <scope>NUCLEOTIDE SEQUENCE [LARGE SCALE GENOMIC DNA]</scope>
    <source>
        <strain evidence="7 8">MAFF 305830</strain>
    </source>
</reference>
<dbReference type="Pfam" id="PF13847">
    <property type="entry name" value="Methyltransf_31"/>
    <property type="match status" value="1"/>
</dbReference>
<evidence type="ECO:0000256" key="5">
    <source>
        <dbReference type="HAMAP-Rule" id="MF_03188"/>
    </source>
</evidence>
<dbReference type="HOGENOM" id="CLU_044783_1_0_1"/>
<dbReference type="GO" id="GO:0032259">
    <property type="term" value="P:methylation"/>
    <property type="evidence" value="ECO:0007669"/>
    <property type="project" value="UniProtKB-KW"/>
</dbReference>
<dbReference type="GO" id="GO:0016279">
    <property type="term" value="F:protein-lysine N-methyltransferase activity"/>
    <property type="evidence" value="ECO:0007669"/>
    <property type="project" value="UniProtKB-UniRule"/>
</dbReference>
<evidence type="ECO:0000259" key="6">
    <source>
        <dbReference type="Pfam" id="PF13847"/>
    </source>
</evidence>
<dbReference type="PANTHER" id="PTHR12843:SF5">
    <property type="entry name" value="EEF1A LYSINE METHYLTRANSFERASE 2"/>
    <property type="match status" value="1"/>
</dbReference>
<sequence>MQLNPTKLGKKSHWDDVYEEEKTNFEEFGDEGEIWFGQDAVDKMVEWALENIPPSSNPMVLDIGTGNGILPVCLAEAGYVPASICGIDYSRASVELAQRVALGRSVQGLTFREVDFIHGKVGSMADPTTGNETDTWDLLLDKGTFDAMALYSSNDEAPGKLDDGNNHPTNIYPSRVAQLLKPGGYFLITSCNFTEKEIITHFTEKETSLKYHSRIAHPQFTFGGKSGSACCTVAFRKVIN</sequence>
<keyword evidence="4 5" id="KW-0949">S-adenosyl-L-methionine</keyword>
<name>A0A0C3B977_SERVB</name>
<keyword evidence="5" id="KW-0813">Transport</keyword>
<accession>A0A0C3B977</accession>
<gene>
    <name evidence="5" type="primary">EFM4</name>
    <name evidence="7" type="ORF">M408DRAFT_153537</name>
</gene>
<comment type="similarity">
    <text evidence="5">Belongs to the class I-like SAM-binding methyltransferase superfamily. EFM4 family.</text>
</comment>
<dbReference type="GO" id="GO:0005737">
    <property type="term" value="C:cytoplasm"/>
    <property type="evidence" value="ECO:0007669"/>
    <property type="project" value="UniProtKB-SubCell"/>
</dbReference>
<keyword evidence="2 5" id="KW-0489">Methyltransferase</keyword>
<evidence type="ECO:0000256" key="4">
    <source>
        <dbReference type="ARBA" id="ARBA00022691"/>
    </source>
</evidence>
<dbReference type="CDD" id="cd02440">
    <property type="entry name" value="AdoMet_MTases"/>
    <property type="match status" value="1"/>
</dbReference>
<reference evidence="8" key="2">
    <citation type="submission" date="2015-01" db="EMBL/GenBank/DDBJ databases">
        <title>Evolutionary Origins and Diversification of the Mycorrhizal Mutualists.</title>
        <authorList>
            <consortium name="DOE Joint Genome Institute"/>
            <consortium name="Mycorrhizal Genomics Consortium"/>
            <person name="Kohler A."/>
            <person name="Kuo A."/>
            <person name="Nagy L.G."/>
            <person name="Floudas D."/>
            <person name="Copeland A."/>
            <person name="Barry K.W."/>
            <person name="Cichocki N."/>
            <person name="Veneault-Fourrey C."/>
            <person name="LaButti K."/>
            <person name="Lindquist E.A."/>
            <person name="Lipzen A."/>
            <person name="Lundell T."/>
            <person name="Morin E."/>
            <person name="Murat C."/>
            <person name="Riley R."/>
            <person name="Ohm R."/>
            <person name="Sun H."/>
            <person name="Tunlid A."/>
            <person name="Henrissat B."/>
            <person name="Grigoriev I.V."/>
            <person name="Hibbett D.S."/>
            <person name="Martin F."/>
        </authorList>
    </citation>
    <scope>NUCLEOTIDE SEQUENCE [LARGE SCALE GENOMIC DNA]</scope>
    <source>
        <strain evidence="8">MAFF 305830</strain>
    </source>
</reference>
<dbReference type="Proteomes" id="UP000054097">
    <property type="component" value="Unassembled WGS sequence"/>
</dbReference>
<keyword evidence="1 5" id="KW-0963">Cytoplasm</keyword>
<dbReference type="InterPro" id="IPR026635">
    <property type="entry name" value="Efm4/METTL10"/>
</dbReference>
<comment type="subcellular location">
    <subcellularLocation>
        <location evidence="5">Cytoplasm</location>
    </subcellularLocation>
</comment>
<evidence type="ECO:0000256" key="2">
    <source>
        <dbReference type="ARBA" id="ARBA00022603"/>
    </source>
</evidence>
<keyword evidence="3 5" id="KW-0808">Transferase</keyword>
<dbReference type="Gene3D" id="3.40.50.150">
    <property type="entry name" value="Vaccinia Virus protein VP39"/>
    <property type="match status" value="1"/>
</dbReference>
<feature type="domain" description="Methyltransferase" evidence="6">
    <location>
        <begin position="56"/>
        <end position="210"/>
    </location>
</feature>
<organism evidence="7 8">
    <name type="scientific">Serendipita vermifera MAFF 305830</name>
    <dbReference type="NCBI Taxonomy" id="933852"/>
    <lineage>
        <taxon>Eukaryota</taxon>
        <taxon>Fungi</taxon>
        <taxon>Dikarya</taxon>
        <taxon>Basidiomycota</taxon>
        <taxon>Agaricomycotina</taxon>
        <taxon>Agaricomycetes</taxon>
        <taxon>Sebacinales</taxon>
        <taxon>Serendipitaceae</taxon>
        <taxon>Serendipita</taxon>
    </lineage>
</organism>
<evidence type="ECO:0000313" key="7">
    <source>
        <dbReference type="EMBL" id="KIM33375.1"/>
    </source>
</evidence>
<evidence type="ECO:0000256" key="3">
    <source>
        <dbReference type="ARBA" id="ARBA00022679"/>
    </source>
</evidence>
<dbReference type="PANTHER" id="PTHR12843">
    <property type="entry name" value="PROTEIN-LYSINE N-METHYLTRANSFERASE METTL10"/>
    <property type="match status" value="1"/>
</dbReference>
<dbReference type="EMBL" id="KN824278">
    <property type="protein sequence ID" value="KIM33375.1"/>
    <property type="molecule type" value="Genomic_DNA"/>
</dbReference>
<dbReference type="SUPFAM" id="SSF53335">
    <property type="entry name" value="S-adenosyl-L-methionine-dependent methyltransferases"/>
    <property type="match status" value="1"/>
</dbReference>
<evidence type="ECO:0000313" key="8">
    <source>
        <dbReference type="Proteomes" id="UP000054097"/>
    </source>
</evidence>
<dbReference type="STRING" id="933852.A0A0C3B977"/>
<dbReference type="EC" id="2.1.1.-" evidence="5"/>
<evidence type="ECO:0000256" key="1">
    <source>
        <dbReference type="ARBA" id="ARBA00022490"/>
    </source>
</evidence>
<dbReference type="HAMAP" id="MF_03188">
    <property type="entry name" value="Methyltr_EFM4"/>
    <property type="match status" value="1"/>
</dbReference>
<proteinExistence type="inferred from homology"/>
<dbReference type="InterPro" id="IPR025714">
    <property type="entry name" value="Methyltranfer_dom"/>
</dbReference>